<accession>A0A4P9ZVT9</accession>
<name>A0A4P9ZVT9_9FUNG</name>
<dbReference type="EMBL" id="ML002549">
    <property type="protein sequence ID" value="RKP37061.1"/>
    <property type="molecule type" value="Genomic_DNA"/>
</dbReference>
<proteinExistence type="predicted"/>
<reference evidence="3" key="1">
    <citation type="journal article" date="2018" name="Nat. Microbiol.">
        <title>Leveraging single-cell genomics to expand the fungal tree of life.</title>
        <authorList>
            <person name="Ahrendt S.R."/>
            <person name="Quandt C.A."/>
            <person name="Ciobanu D."/>
            <person name="Clum A."/>
            <person name="Salamov A."/>
            <person name="Andreopoulos B."/>
            <person name="Cheng J.F."/>
            <person name="Woyke T."/>
            <person name="Pelin A."/>
            <person name="Henrissat B."/>
            <person name="Reynolds N.K."/>
            <person name="Benny G.L."/>
            <person name="Smith M.E."/>
            <person name="James T.Y."/>
            <person name="Grigoriev I.V."/>
        </authorList>
    </citation>
    <scope>NUCLEOTIDE SEQUENCE [LARGE SCALE GENOMIC DNA]</scope>
    <source>
        <strain evidence="3">RSA 468</strain>
    </source>
</reference>
<feature type="region of interest" description="Disordered" evidence="1">
    <location>
        <begin position="199"/>
        <end position="230"/>
    </location>
</feature>
<evidence type="ECO:0000256" key="1">
    <source>
        <dbReference type="SAM" id="MobiDB-lite"/>
    </source>
</evidence>
<keyword evidence="3" id="KW-1185">Reference proteome</keyword>
<evidence type="ECO:0000313" key="3">
    <source>
        <dbReference type="Proteomes" id="UP000268162"/>
    </source>
</evidence>
<gene>
    <name evidence="2" type="ORF">BJ085DRAFT_40318</name>
</gene>
<sequence length="270" mass="30134">MAAAQSTDQILKLLDWWQTQCRAWSDLQNQSLVLISSIANIRSQRIHTTECQQRFGAHRRPPPQLSTAAFTPLSLLPPLPTPTALLKLQHRQTSEIEQALARIRTYLRQMEPIPRHMASKVAHLRRLADHPGPPRKIVQSQGGGEKQKMPITQHTIGPALLQPERALDLMTRIADMYHNEFQARQRLWIHLVPLAMGDGGPSEGDESTSNHVGASGGVGSSSLPSSSAVGQSFDSLRERWREQYCIDPHLEAELDEIVSTLQHLKQVVAS</sequence>
<feature type="region of interest" description="Disordered" evidence="1">
    <location>
        <begin position="128"/>
        <end position="149"/>
    </location>
</feature>
<organism evidence="2 3">
    <name type="scientific">Dimargaris cristalligena</name>
    <dbReference type="NCBI Taxonomy" id="215637"/>
    <lineage>
        <taxon>Eukaryota</taxon>
        <taxon>Fungi</taxon>
        <taxon>Fungi incertae sedis</taxon>
        <taxon>Zoopagomycota</taxon>
        <taxon>Kickxellomycotina</taxon>
        <taxon>Dimargaritomycetes</taxon>
        <taxon>Dimargaritales</taxon>
        <taxon>Dimargaritaceae</taxon>
        <taxon>Dimargaris</taxon>
    </lineage>
</organism>
<dbReference type="Proteomes" id="UP000268162">
    <property type="component" value="Unassembled WGS sequence"/>
</dbReference>
<evidence type="ECO:0000313" key="2">
    <source>
        <dbReference type="EMBL" id="RKP37061.1"/>
    </source>
</evidence>
<feature type="compositionally biased region" description="Low complexity" evidence="1">
    <location>
        <begin position="220"/>
        <end position="230"/>
    </location>
</feature>
<protein>
    <submittedName>
        <fullName evidence="2">Uncharacterized protein</fullName>
    </submittedName>
</protein>
<dbReference type="AlphaFoldDB" id="A0A4P9ZVT9"/>